<dbReference type="GO" id="GO:0000139">
    <property type="term" value="C:Golgi membrane"/>
    <property type="evidence" value="ECO:0007669"/>
    <property type="project" value="UniProtKB-SubCell"/>
</dbReference>
<dbReference type="InterPro" id="IPR018011">
    <property type="entry name" value="Carb_sulfotrans_8-10"/>
</dbReference>
<dbReference type="PANTHER" id="PTHR12137">
    <property type="entry name" value="CARBOHYDRATE SULFOTRANSFERASE"/>
    <property type="match status" value="1"/>
</dbReference>
<keyword evidence="2" id="KW-0808">Transferase</keyword>
<dbReference type="EMBL" id="CAEZWW010000096">
    <property type="protein sequence ID" value="CAB4675508.1"/>
    <property type="molecule type" value="Genomic_DNA"/>
</dbReference>
<protein>
    <submittedName>
        <fullName evidence="8">Unannotated protein</fullName>
    </submittedName>
</protein>
<evidence type="ECO:0000256" key="7">
    <source>
        <dbReference type="ARBA" id="ARBA00023180"/>
    </source>
</evidence>
<organism evidence="8">
    <name type="scientific">freshwater metagenome</name>
    <dbReference type="NCBI Taxonomy" id="449393"/>
    <lineage>
        <taxon>unclassified sequences</taxon>
        <taxon>metagenomes</taxon>
        <taxon>ecological metagenomes</taxon>
    </lineage>
</organism>
<evidence type="ECO:0000256" key="5">
    <source>
        <dbReference type="ARBA" id="ARBA00023034"/>
    </source>
</evidence>
<dbReference type="GO" id="GO:0008146">
    <property type="term" value="F:sulfotransferase activity"/>
    <property type="evidence" value="ECO:0007669"/>
    <property type="project" value="InterPro"/>
</dbReference>
<keyword evidence="7" id="KW-0325">Glycoprotein</keyword>
<reference evidence="8" key="1">
    <citation type="submission" date="2020-05" db="EMBL/GenBank/DDBJ databases">
        <authorList>
            <person name="Chiriac C."/>
            <person name="Salcher M."/>
            <person name="Ghai R."/>
            <person name="Kavagutti S V."/>
        </authorList>
    </citation>
    <scope>NUCLEOTIDE SEQUENCE</scope>
</reference>
<keyword evidence="5" id="KW-0333">Golgi apparatus</keyword>
<keyword evidence="4" id="KW-1133">Transmembrane helix</keyword>
<dbReference type="InterPro" id="IPR005331">
    <property type="entry name" value="Sulfotransferase"/>
</dbReference>
<keyword evidence="6" id="KW-0472">Membrane</keyword>
<dbReference type="PANTHER" id="PTHR12137:SF54">
    <property type="entry name" value="CARBOHYDRATE SULFOTRANSFERASE"/>
    <property type="match status" value="1"/>
</dbReference>
<dbReference type="Pfam" id="PF03567">
    <property type="entry name" value="Sulfotransfer_2"/>
    <property type="match status" value="1"/>
</dbReference>
<dbReference type="SUPFAM" id="SSF52540">
    <property type="entry name" value="P-loop containing nucleoside triphosphate hydrolases"/>
    <property type="match status" value="1"/>
</dbReference>
<evidence type="ECO:0000256" key="4">
    <source>
        <dbReference type="ARBA" id="ARBA00022989"/>
    </source>
</evidence>
<evidence type="ECO:0000313" key="8">
    <source>
        <dbReference type="EMBL" id="CAB4675508.1"/>
    </source>
</evidence>
<keyword evidence="3" id="KW-0812">Transmembrane</keyword>
<evidence type="ECO:0000256" key="2">
    <source>
        <dbReference type="ARBA" id="ARBA00022679"/>
    </source>
</evidence>
<dbReference type="InterPro" id="IPR027417">
    <property type="entry name" value="P-loop_NTPase"/>
</dbReference>
<accession>A0A6J6MR80</accession>
<gene>
    <name evidence="8" type="ORF">UFOPK2310_00875</name>
</gene>
<name>A0A6J6MR80_9ZZZZ</name>
<proteinExistence type="predicted"/>
<dbReference type="GO" id="GO:0016051">
    <property type="term" value="P:carbohydrate biosynthetic process"/>
    <property type="evidence" value="ECO:0007669"/>
    <property type="project" value="InterPro"/>
</dbReference>
<evidence type="ECO:0000256" key="6">
    <source>
        <dbReference type="ARBA" id="ARBA00023136"/>
    </source>
</evidence>
<evidence type="ECO:0000256" key="3">
    <source>
        <dbReference type="ARBA" id="ARBA00022692"/>
    </source>
</evidence>
<dbReference type="AlphaFoldDB" id="A0A6J6MR80"/>
<comment type="subcellular location">
    <subcellularLocation>
        <location evidence="1">Golgi apparatus membrane</location>
        <topology evidence="1">Single-pass type II membrane protein</topology>
    </subcellularLocation>
</comment>
<evidence type="ECO:0000256" key="1">
    <source>
        <dbReference type="ARBA" id="ARBA00004323"/>
    </source>
</evidence>
<sequence length="261" mass="29249">MKVPDRRPDRAEFGPVTANYVKAMGWRSVNAHTHISLVNRYAYVEVPKAGCGTMKATLGGLEAARLGPKFVERVQAAPHDRTKMTPFVKPFQLPPEQLEEVFTSANFKRFAVVRDPAARLLSGYLEKIRQGLQQSLPIFEILSAQGRAPESAADISFADFIEVIGAQTSRDQDPHWRRQVDHLGLPEMKYDALIHLEQLGDSWHQIGELIDVPEVQEQFYCRNSTQAGVHLAENYTPELLARVTEIYAGDYAAFGYPAPSK</sequence>